<organism evidence="1 2">
    <name type="scientific">Limulus polyphemus</name>
    <name type="common">Atlantic horseshoe crab</name>
    <dbReference type="NCBI Taxonomy" id="6850"/>
    <lineage>
        <taxon>Eukaryota</taxon>
        <taxon>Metazoa</taxon>
        <taxon>Ecdysozoa</taxon>
        <taxon>Arthropoda</taxon>
        <taxon>Chelicerata</taxon>
        <taxon>Merostomata</taxon>
        <taxon>Xiphosura</taxon>
        <taxon>Limulidae</taxon>
        <taxon>Limulus</taxon>
    </lineage>
</organism>
<keyword evidence="1" id="KW-1185">Reference proteome</keyword>
<gene>
    <name evidence="2" type="primary">LOC111087456</name>
</gene>
<dbReference type="GeneID" id="111087456"/>
<protein>
    <submittedName>
        <fullName evidence="2">Uncharacterized protein LOC111087456</fullName>
    </submittedName>
</protein>
<sequence length="157" mass="18221">MPGRKLSTKQRGYEYSCGEFVIVEFYKGNKYDFASEIIYSVKKGCYCDKLKAGLYILLSMKGLWSKVGYKYGVMQVTDLVYFVNYNFRNERIIEKELKYCEPNLPVGPHLPHELSTSCPSIPYSCLNCHHDLHYKMVEIICTFDFILKIDIKILPGS</sequence>
<evidence type="ECO:0000313" key="2">
    <source>
        <dbReference type="RefSeq" id="XP_022249840.1"/>
    </source>
</evidence>
<feature type="non-terminal residue" evidence="2">
    <location>
        <position position="157"/>
    </location>
</feature>
<reference evidence="2" key="1">
    <citation type="submission" date="2025-08" db="UniProtKB">
        <authorList>
            <consortium name="RefSeq"/>
        </authorList>
    </citation>
    <scope>IDENTIFICATION</scope>
    <source>
        <tissue evidence="2">Muscle</tissue>
    </source>
</reference>
<accession>A0ABM1T1T4</accession>
<name>A0ABM1T1T4_LIMPO</name>
<evidence type="ECO:0000313" key="1">
    <source>
        <dbReference type="Proteomes" id="UP000694941"/>
    </source>
</evidence>
<dbReference type="RefSeq" id="XP_022249840.1">
    <property type="nucleotide sequence ID" value="XM_022394132.1"/>
</dbReference>
<dbReference type="Proteomes" id="UP000694941">
    <property type="component" value="Unplaced"/>
</dbReference>
<proteinExistence type="predicted"/>